<dbReference type="Proteomes" id="UP000389128">
    <property type="component" value="Unassembled WGS sequence"/>
</dbReference>
<evidence type="ECO:0000313" key="2">
    <source>
        <dbReference type="EMBL" id="TYC50940.1"/>
    </source>
</evidence>
<dbReference type="InterPro" id="IPR027470">
    <property type="entry name" value="Cation_efflux_CTD"/>
</dbReference>
<comment type="caution">
    <text evidence="2">The sequence shown here is derived from an EMBL/GenBank/DDBJ whole genome shotgun (WGS) entry which is preliminary data.</text>
</comment>
<dbReference type="Gene3D" id="3.30.70.1350">
    <property type="entry name" value="Cation efflux protein, cytoplasmic domain"/>
    <property type="match status" value="1"/>
</dbReference>
<protein>
    <recommendedName>
        <fullName evidence="1">Cation efflux protein cytoplasmic domain-containing protein</fullName>
    </recommendedName>
</protein>
<feature type="domain" description="Cation efflux protein cytoplasmic" evidence="1">
    <location>
        <begin position="31"/>
        <end position="102"/>
    </location>
</feature>
<evidence type="ECO:0000259" key="1">
    <source>
        <dbReference type="Pfam" id="PF16916"/>
    </source>
</evidence>
<gene>
    <name evidence="2" type="ORF">ETQ85_24780</name>
</gene>
<organism evidence="2 3">
    <name type="scientific">Zoogloea oleivorans</name>
    <dbReference type="NCBI Taxonomy" id="1552750"/>
    <lineage>
        <taxon>Bacteria</taxon>
        <taxon>Pseudomonadati</taxon>
        <taxon>Pseudomonadota</taxon>
        <taxon>Betaproteobacteria</taxon>
        <taxon>Rhodocyclales</taxon>
        <taxon>Zoogloeaceae</taxon>
        <taxon>Zoogloea</taxon>
    </lineage>
</organism>
<name>A0A6C2C9Y7_9RHOO</name>
<dbReference type="InterPro" id="IPR036837">
    <property type="entry name" value="Cation_efflux_CTD_sf"/>
</dbReference>
<dbReference type="OrthoDB" id="9806522at2"/>
<dbReference type="RefSeq" id="WP_148581685.1">
    <property type="nucleotide sequence ID" value="NZ_SDKK01000046.1"/>
</dbReference>
<sequence length="118" mass="13364">MALRGFIGVGSGRIQNDAILSRVGESRFFEAPIEQILSSFDTDGVRFHALRTRQSGRRVFISLHVLVPGDWLVKRAHDFSERIEESLCMQFPNANVITHLEPIDDPVSMADEALDRQR</sequence>
<keyword evidence="3" id="KW-1185">Reference proteome</keyword>
<dbReference type="Pfam" id="PF16916">
    <property type="entry name" value="ZT_dimer"/>
    <property type="match status" value="1"/>
</dbReference>
<dbReference type="AlphaFoldDB" id="A0A6C2C9Y7"/>
<reference evidence="2 3" key="1">
    <citation type="submission" date="2019-01" db="EMBL/GenBank/DDBJ databases">
        <title>Zoogloea oleivorans genome sequencing and assembly.</title>
        <authorList>
            <person name="Tancsics A."/>
            <person name="Farkas M."/>
            <person name="Kriszt B."/>
            <person name="Maroti G."/>
            <person name="Horvath B."/>
        </authorList>
    </citation>
    <scope>NUCLEOTIDE SEQUENCE [LARGE SCALE GENOMIC DNA]</scope>
    <source>
        <strain evidence="2 3">Buc</strain>
    </source>
</reference>
<proteinExistence type="predicted"/>
<accession>A0A6C2C9Y7</accession>
<dbReference type="SUPFAM" id="SSF160240">
    <property type="entry name" value="Cation efflux protein cytoplasmic domain-like"/>
    <property type="match status" value="1"/>
</dbReference>
<dbReference type="EMBL" id="SDKK01000046">
    <property type="protein sequence ID" value="TYC50940.1"/>
    <property type="molecule type" value="Genomic_DNA"/>
</dbReference>
<evidence type="ECO:0000313" key="3">
    <source>
        <dbReference type="Proteomes" id="UP000389128"/>
    </source>
</evidence>